<proteinExistence type="predicted"/>
<dbReference type="PANTHER" id="PTHR41813:SF2">
    <property type="entry name" value="REGULATOR PAB1642, PUTATIVE (AFU_ORTHOLOGUE AFUA_3G11955)-RELATED"/>
    <property type="match status" value="1"/>
</dbReference>
<dbReference type="CDD" id="cd19357">
    <property type="entry name" value="TenA_E_At3g16990-like"/>
    <property type="match status" value="1"/>
</dbReference>
<dbReference type="SUPFAM" id="SSF48613">
    <property type="entry name" value="Heme oxygenase-like"/>
    <property type="match status" value="1"/>
</dbReference>
<feature type="domain" description="Thiaminase-2/PQQC" evidence="1">
    <location>
        <begin position="28"/>
        <end position="135"/>
    </location>
</feature>
<dbReference type="InterPro" id="IPR016084">
    <property type="entry name" value="Haem_Oase-like_multi-hlx"/>
</dbReference>
<dbReference type="AlphaFoldDB" id="A0A2J6SBX6"/>
<keyword evidence="3" id="KW-1185">Reference proteome</keyword>
<dbReference type="STRING" id="1149755.A0A2J6SBX6"/>
<dbReference type="Gene3D" id="1.20.910.10">
    <property type="entry name" value="Heme oxygenase-like"/>
    <property type="match status" value="1"/>
</dbReference>
<dbReference type="Pfam" id="PF03070">
    <property type="entry name" value="TENA_THI-4"/>
    <property type="match status" value="1"/>
</dbReference>
<dbReference type="InterPro" id="IPR053261">
    <property type="entry name" value="Polyketide-peptide_reg"/>
</dbReference>
<dbReference type="PANTHER" id="PTHR41813">
    <property type="entry name" value="REGULATOR PAB1642, PUTATIVE (AFU_ORTHOLOGUE AFUA_3G11955)-RELATED"/>
    <property type="match status" value="1"/>
</dbReference>
<evidence type="ECO:0000259" key="1">
    <source>
        <dbReference type="Pfam" id="PF03070"/>
    </source>
</evidence>
<dbReference type="GO" id="GO:0006772">
    <property type="term" value="P:thiamine metabolic process"/>
    <property type="evidence" value="ECO:0007669"/>
    <property type="project" value="UniProtKB-ARBA"/>
</dbReference>
<evidence type="ECO:0000313" key="2">
    <source>
        <dbReference type="EMBL" id="PMD48264.1"/>
    </source>
</evidence>
<dbReference type="Proteomes" id="UP000235786">
    <property type="component" value="Unassembled WGS sequence"/>
</dbReference>
<organism evidence="2 3">
    <name type="scientific">Hyaloscypha variabilis (strain UAMH 11265 / GT02V1 / F)</name>
    <name type="common">Meliniomyces variabilis</name>
    <dbReference type="NCBI Taxonomy" id="1149755"/>
    <lineage>
        <taxon>Eukaryota</taxon>
        <taxon>Fungi</taxon>
        <taxon>Dikarya</taxon>
        <taxon>Ascomycota</taxon>
        <taxon>Pezizomycotina</taxon>
        <taxon>Leotiomycetes</taxon>
        <taxon>Helotiales</taxon>
        <taxon>Hyaloscyphaceae</taxon>
        <taxon>Hyaloscypha</taxon>
        <taxon>Hyaloscypha variabilis</taxon>
    </lineage>
</organism>
<gene>
    <name evidence="2" type="ORF">L207DRAFT_476527</name>
</gene>
<dbReference type="EMBL" id="KZ613937">
    <property type="protein sequence ID" value="PMD48264.1"/>
    <property type="molecule type" value="Genomic_DNA"/>
</dbReference>
<name>A0A2J6SBX6_HYAVF</name>
<protein>
    <submittedName>
        <fullName evidence="2">Heme oxygenase-like protein</fullName>
    </submittedName>
</protein>
<dbReference type="InterPro" id="IPR004305">
    <property type="entry name" value="Thiaminase-2/PQQC"/>
</dbReference>
<evidence type="ECO:0000313" key="3">
    <source>
        <dbReference type="Proteomes" id="UP000235786"/>
    </source>
</evidence>
<dbReference type="OrthoDB" id="37730at2759"/>
<sequence>MARKIEGKLTDHLMNLDPKSFQLATQVPFLEKAGRGALSKEILQTWLSQDRLYAQAYMRFASLLLANIRLPLKIASEDINEKLADLLVEALVNIRRELKFFEDVAGRWGLDLDVGVGVESEGVKRYREVFNEVGEGIERGVVGLLEGLVVLWGTEKCYLEAWRYAATFSPSSSELENDLDGGALRKEFIPNWTSGEFVGFVERIAGLVDGLWEGEGKEGREEGLGKVERLWRRVLDVERVFWPEV</sequence>
<reference evidence="2 3" key="1">
    <citation type="submission" date="2016-04" db="EMBL/GenBank/DDBJ databases">
        <title>A degradative enzymes factory behind the ericoid mycorrhizal symbiosis.</title>
        <authorList>
            <consortium name="DOE Joint Genome Institute"/>
            <person name="Martino E."/>
            <person name="Morin E."/>
            <person name="Grelet G."/>
            <person name="Kuo A."/>
            <person name="Kohler A."/>
            <person name="Daghino S."/>
            <person name="Barry K."/>
            <person name="Choi C."/>
            <person name="Cichocki N."/>
            <person name="Clum A."/>
            <person name="Copeland A."/>
            <person name="Hainaut M."/>
            <person name="Haridas S."/>
            <person name="Labutti K."/>
            <person name="Lindquist E."/>
            <person name="Lipzen A."/>
            <person name="Khouja H.-R."/>
            <person name="Murat C."/>
            <person name="Ohm R."/>
            <person name="Olson A."/>
            <person name="Spatafora J."/>
            <person name="Veneault-Fourrey C."/>
            <person name="Henrissat B."/>
            <person name="Grigoriev I."/>
            <person name="Martin F."/>
            <person name="Perotto S."/>
        </authorList>
    </citation>
    <scope>NUCLEOTIDE SEQUENCE [LARGE SCALE GENOMIC DNA]</scope>
    <source>
        <strain evidence="2 3">F</strain>
    </source>
</reference>
<accession>A0A2J6SBX6</accession>